<dbReference type="EMBL" id="CADCWL010000200">
    <property type="protein sequence ID" value="CAA9577767.1"/>
    <property type="molecule type" value="Genomic_DNA"/>
</dbReference>
<dbReference type="NCBIfam" id="TIGR00040">
    <property type="entry name" value="yfcE"/>
    <property type="match status" value="1"/>
</dbReference>
<reference evidence="4" key="1">
    <citation type="submission" date="2020-02" db="EMBL/GenBank/DDBJ databases">
        <authorList>
            <person name="Meier V. D."/>
        </authorList>
    </citation>
    <scope>NUCLEOTIDE SEQUENCE</scope>
    <source>
        <strain evidence="4">AVDCRST_MAG19</strain>
    </source>
</reference>
<accession>A0A6J4VGE3</accession>
<evidence type="ECO:0000256" key="1">
    <source>
        <dbReference type="ARBA" id="ARBA00008950"/>
    </source>
</evidence>
<proteinExistence type="inferred from homology"/>
<dbReference type="AlphaFoldDB" id="A0A6J4VGE3"/>
<dbReference type="InterPro" id="IPR000979">
    <property type="entry name" value="Phosphodiesterase_MJ0936/Vps29"/>
</dbReference>
<feature type="domain" description="Calcineurin-like phosphoesterase" evidence="3">
    <location>
        <begin position="4"/>
        <end position="199"/>
    </location>
</feature>
<dbReference type="EC" id="3.1.4.-" evidence="2"/>
<dbReference type="Gene3D" id="3.60.21.10">
    <property type="match status" value="1"/>
</dbReference>
<dbReference type="GO" id="GO:0005737">
    <property type="term" value="C:cytoplasm"/>
    <property type="evidence" value="ECO:0007669"/>
    <property type="project" value="TreeGrafter"/>
</dbReference>
<organism evidence="4">
    <name type="scientific">uncultured Thermomicrobiales bacterium</name>
    <dbReference type="NCBI Taxonomy" id="1645740"/>
    <lineage>
        <taxon>Bacteria</taxon>
        <taxon>Pseudomonadati</taxon>
        <taxon>Thermomicrobiota</taxon>
        <taxon>Thermomicrobia</taxon>
        <taxon>Thermomicrobiales</taxon>
        <taxon>environmental samples</taxon>
    </lineage>
</organism>
<dbReference type="InterPro" id="IPR011152">
    <property type="entry name" value="Pesterase_MJ0912"/>
</dbReference>
<dbReference type="SUPFAM" id="SSF56300">
    <property type="entry name" value="Metallo-dependent phosphatases"/>
    <property type="match status" value="1"/>
</dbReference>
<evidence type="ECO:0000259" key="3">
    <source>
        <dbReference type="Pfam" id="PF12850"/>
    </source>
</evidence>
<comment type="cofactor">
    <cofactor evidence="2">
        <name>a divalent metal cation</name>
        <dbReference type="ChEBI" id="CHEBI:60240"/>
    </cofactor>
</comment>
<sequence>MTTRIAIFSDLHGNSDAAAATLAAIDAAAPDAVYCLGDLVGYGAYPNETTALVRDRAIPTIMGNYDDGVGFDRDDCGCAYKDHEEAARGRQSLMWTRGVTTDDTKAYLRSLVPEIRLEAEGHRVRLVHGSPRRMNEYLFADRDPRSLERIARDAGCDVLVFGHTHQPWVKEIAGVLMVNEGSVGKPKDGDPRAAWALFDLAPGEPPSVEIRRIPYDVTAMAAAIRAADGLPDHFARDVETGGAA</sequence>
<dbReference type="PANTHER" id="PTHR42850:SF2">
    <property type="entry name" value="BLL5683 PROTEIN"/>
    <property type="match status" value="1"/>
</dbReference>
<evidence type="ECO:0000256" key="2">
    <source>
        <dbReference type="RuleBase" id="RU362039"/>
    </source>
</evidence>
<dbReference type="InterPro" id="IPR024654">
    <property type="entry name" value="Calcineurin-like_PHP_lpxH"/>
</dbReference>
<dbReference type="Pfam" id="PF12850">
    <property type="entry name" value="Metallophos_2"/>
    <property type="match status" value="1"/>
</dbReference>
<keyword evidence="2" id="KW-0479">Metal-binding</keyword>
<dbReference type="InterPro" id="IPR029052">
    <property type="entry name" value="Metallo-depent_PP-like"/>
</dbReference>
<gene>
    <name evidence="4" type="ORF">AVDCRST_MAG19-3571</name>
</gene>
<dbReference type="PANTHER" id="PTHR42850">
    <property type="entry name" value="METALLOPHOSPHOESTERASE"/>
    <property type="match status" value="1"/>
</dbReference>
<evidence type="ECO:0000313" key="4">
    <source>
        <dbReference type="EMBL" id="CAA9577767.1"/>
    </source>
</evidence>
<protein>
    <recommendedName>
        <fullName evidence="2">Phosphoesterase</fullName>
        <ecNumber evidence="2">3.1.4.-</ecNumber>
    </recommendedName>
</protein>
<dbReference type="PIRSF" id="PIRSF000883">
    <property type="entry name" value="Pesterase_MJ0912"/>
    <property type="match status" value="1"/>
</dbReference>
<comment type="similarity">
    <text evidence="1 2">Belongs to the metallophosphoesterase superfamily. YfcE family.</text>
</comment>
<dbReference type="GO" id="GO:0046872">
    <property type="term" value="F:metal ion binding"/>
    <property type="evidence" value="ECO:0007669"/>
    <property type="project" value="UniProtKB-KW"/>
</dbReference>
<dbReference type="InterPro" id="IPR050126">
    <property type="entry name" value="Ap4A_hydrolase"/>
</dbReference>
<dbReference type="GO" id="GO:0016791">
    <property type="term" value="F:phosphatase activity"/>
    <property type="evidence" value="ECO:0007669"/>
    <property type="project" value="TreeGrafter"/>
</dbReference>
<name>A0A6J4VGE3_9BACT</name>